<dbReference type="EMBL" id="MN740748">
    <property type="protein sequence ID" value="QHU09946.1"/>
    <property type="molecule type" value="Genomic_DNA"/>
</dbReference>
<organism evidence="1">
    <name type="scientific">viral metagenome</name>
    <dbReference type="NCBI Taxonomy" id="1070528"/>
    <lineage>
        <taxon>unclassified sequences</taxon>
        <taxon>metagenomes</taxon>
        <taxon>organismal metagenomes</taxon>
    </lineage>
</organism>
<accession>A0A6C0JYP0</accession>
<evidence type="ECO:0000313" key="1">
    <source>
        <dbReference type="EMBL" id="QHU09946.1"/>
    </source>
</evidence>
<protein>
    <submittedName>
        <fullName evidence="1">Uncharacterized protein</fullName>
    </submittedName>
</protein>
<reference evidence="1" key="1">
    <citation type="journal article" date="2020" name="Nature">
        <title>Giant virus diversity and host interactions through global metagenomics.</title>
        <authorList>
            <person name="Schulz F."/>
            <person name="Roux S."/>
            <person name="Paez-Espino D."/>
            <person name="Jungbluth S."/>
            <person name="Walsh D.A."/>
            <person name="Denef V.J."/>
            <person name="McMahon K.D."/>
            <person name="Konstantinidis K.T."/>
            <person name="Eloe-Fadrosh E.A."/>
            <person name="Kyrpides N.C."/>
            <person name="Woyke T."/>
        </authorList>
    </citation>
    <scope>NUCLEOTIDE SEQUENCE</scope>
    <source>
        <strain evidence="1">GVMAG-S-1101164-164</strain>
    </source>
</reference>
<dbReference type="AlphaFoldDB" id="A0A6C0JYP0"/>
<sequence length="127" mass="14304">MSTADHQNYADARMGLIAAAEARDAARDAAHEQADITIMAGGDWEVSDEEYPRYEFAESKAFAALAAADEAYQRAFVVYNSAKEAYNRTVKLCIKEMFPVNLEKKLKQIAFERRIPALRAWAAGRRR</sequence>
<proteinExistence type="predicted"/>
<name>A0A6C0JYP0_9ZZZZ</name>